<dbReference type="Pfam" id="PF13191">
    <property type="entry name" value="AAA_16"/>
    <property type="match status" value="1"/>
</dbReference>
<keyword evidence="2 3" id="KW-0238">DNA-binding</keyword>
<dbReference type="Gene3D" id="3.40.50.300">
    <property type="entry name" value="P-loop containing nucleotide triphosphate hydrolases"/>
    <property type="match status" value="1"/>
</dbReference>
<comment type="similarity">
    <text evidence="1">Belongs to the AfsR/DnrI/RedD regulatory family.</text>
</comment>
<dbReference type="SUPFAM" id="SSF48452">
    <property type="entry name" value="TPR-like"/>
    <property type="match status" value="3"/>
</dbReference>
<proteinExistence type="inferred from homology"/>
<dbReference type="InterPro" id="IPR058852">
    <property type="entry name" value="HTH_77"/>
</dbReference>
<evidence type="ECO:0000313" key="6">
    <source>
        <dbReference type="EMBL" id="MDS1271510.1"/>
    </source>
</evidence>
<dbReference type="Gene3D" id="1.25.40.10">
    <property type="entry name" value="Tetratricopeptide repeat domain"/>
    <property type="match status" value="2"/>
</dbReference>
<gene>
    <name evidence="6" type="ORF">RIF23_14520</name>
</gene>
<evidence type="ECO:0000259" key="5">
    <source>
        <dbReference type="PROSITE" id="PS51755"/>
    </source>
</evidence>
<comment type="caution">
    <text evidence="6">The sequence shown here is derived from an EMBL/GenBank/DDBJ whole genome shotgun (WGS) entry which is preliminary data.</text>
</comment>
<dbReference type="PROSITE" id="PS51755">
    <property type="entry name" value="OMPR_PHOB"/>
    <property type="match status" value="1"/>
</dbReference>
<feature type="domain" description="OmpR/PhoB-type" evidence="5">
    <location>
        <begin position="1"/>
        <end position="96"/>
    </location>
</feature>
<dbReference type="InterPro" id="IPR005158">
    <property type="entry name" value="BTAD"/>
</dbReference>
<dbReference type="Pfam" id="PF13424">
    <property type="entry name" value="TPR_12"/>
    <property type="match status" value="1"/>
</dbReference>
<dbReference type="InterPro" id="IPR036388">
    <property type="entry name" value="WH-like_DNA-bd_sf"/>
</dbReference>
<dbReference type="Pfam" id="PF00486">
    <property type="entry name" value="Trans_reg_C"/>
    <property type="match status" value="1"/>
</dbReference>
<dbReference type="Gene3D" id="1.10.10.10">
    <property type="entry name" value="Winged helix-like DNA-binding domain superfamily/Winged helix DNA-binding domain"/>
    <property type="match status" value="1"/>
</dbReference>
<protein>
    <submittedName>
        <fullName evidence="6">BTAD domain-containing putative transcriptional regulator</fullName>
    </submittedName>
</protein>
<keyword evidence="7" id="KW-1185">Reference proteome</keyword>
<evidence type="ECO:0000256" key="1">
    <source>
        <dbReference type="ARBA" id="ARBA00005820"/>
    </source>
</evidence>
<accession>A0ABU2H881</accession>
<evidence type="ECO:0000256" key="2">
    <source>
        <dbReference type="ARBA" id="ARBA00023125"/>
    </source>
</evidence>
<sequence>MRFGVLGPIAVWATDGTPVTIPGVKVRVLLAALLAHAPHTVSTERLFTELWDDEMPTNPSAALQAKVSQLRRALAEADPQGRQLVQAQTPGYRLRLDRVACHGTPPTDAQRFQELLTAARRHTEPSHRVSALRGALALWRGEAYADTSGSGLTRQAALRLEEQRITALEDLAESRLELGEHGSLVAELEELTAEHPLRERLRAAQMRALYLAGRQGEALERFEEIRTRLRDQLGTDPGPQLVRLHQSLLTQDPQLEPENATRAGAMGPPDTNLPATTSGSGELVGRAAAVSELRSRLTGPGEVRLLNLTGPGGVGKTRLALETAHQLRPEFPDGVWFVDLAAHWSTMDSTEPSGRASPDAPTPEDVAAAVSATLDIREDDVLPSFRPESTQRADVVTRLVSALGARRLLLVLDNCEHVTGAVGTLVERLLAAPELVVLATGREPLGLPAEHVHPVPPLDLPHGEASVAEALATGAVHLFESRAAAASPGFRVTEDNVDAVVGVCHRLDGIPLALELAAPQVRTLGVHELASRLANRFHLLAAGRRSGPERHRTLRATIDWSWELLSPPEQRVLRRLSVHAGSSCLVAVEQVCSDSDLPEAEVVQILTQLVDRSLVQVDWSGHRPRYRLLDVVAAYARERLEAAGEEREFRRRHAEYHARRAARILPRATGPRQQEWLHELDLDSANLRAAIAAAAELDCGQVALHLVNATSWHRFLRGRYRELREALTVALAAAERNHSDISLFDHARGLTWRACVAYLDHRDDSPDALRATALERWEQLKDPQSRAECEWLLALAMLGAGDASVARSLVGSARTTFQELENHWGMAAALSTRAELALVAGELSLARADSTQSCSLFQQLGDRWGQLHPIQTLGTLCEIDGDYAAATRHHRTALRIAEELGNWPSVSAQLAQLGRLALLGGDLHAAHDFHRRALRLAEQQAHSAGWAFAGNGMALVERRSGRLDAAESRLWELLEWNRRAAYTPGVAFILAELGFVAELRGDAETAWRRHTDGLRSACATGDPRAVALTVEGLAGAAACSGALIRAAQLLGTAAAARDAVDSPLPAAERVDVDRILDVIRSGLGEQELEAQWQSGRGMSWSALCAEA</sequence>
<dbReference type="Proteomes" id="UP001250214">
    <property type="component" value="Unassembled WGS sequence"/>
</dbReference>
<dbReference type="InterPro" id="IPR041664">
    <property type="entry name" value="AAA_16"/>
</dbReference>
<dbReference type="InterPro" id="IPR011990">
    <property type="entry name" value="TPR-like_helical_dom_sf"/>
</dbReference>
<dbReference type="SMART" id="SM01043">
    <property type="entry name" value="BTAD"/>
    <property type="match status" value="1"/>
</dbReference>
<dbReference type="InterPro" id="IPR016032">
    <property type="entry name" value="Sig_transdc_resp-reg_C-effctor"/>
</dbReference>
<dbReference type="PANTHER" id="PTHR47691">
    <property type="entry name" value="REGULATOR-RELATED"/>
    <property type="match status" value="1"/>
</dbReference>
<dbReference type="EMBL" id="JAVLVT010000006">
    <property type="protein sequence ID" value="MDS1271510.1"/>
    <property type="molecule type" value="Genomic_DNA"/>
</dbReference>
<evidence type="ECO:0000256" key="3">
    <source>
        <dbReference type="PROSITE-ProRule" id="PRU01091"/>
    </source>
</evidence>
<dbReference type="CDD" id="cd15831">
    <property type="entry name" value="BTAD"/>
    <property type="match status" value="1"/>
</dbReference>
<dbReference type="SMART" id="SM00862">
    <property type="entry name" value="Trans_reg_C"/>
    <property type="match status" value="1"/>
</dbReference>
<dbReference type="Pfam" id="PF25872">
    <property type="entry name" value="HTH_77"/>
    <property type="match status" value="1"/>
</dbReference>
<feature type="DNA-binding region" description="OmpR/PhoB-type" evidence="3">
    <location>
        <begin position="1"/>
        <end position="96"/>
    </location>
</feature>
<dbReference type="SUPFAM" id="SSF52540">
    <property type="entry name" value="P-loop containing nucleoside triphosphate hydrolases"/>
    <property type="match status" value="1"/>
</dbReference>
<dbReference type="Pfam" id="PF03704">
    <property type="entry name" value="BTAD"/>
    <property type="match status" value="1"/>
</dbReference>
<dbReference type="InterPro" id="IPR001867">
    <property type="entry name" value="OmpR/PhoB-type_DNA-bd"/>
</dbReference>
<organism evidence="6 7">
    <name type="scientific">Lipingzhangella rawalii</name>
    <dbReference type="NCBI Taxonomy" id="2055835"/>
    <lineage>
        <taxon>Bacteria</taxon>
        <taxon>Bacillati</taxon>
        <taxon>Actinomycetota</taxon>
        <taxon>Actinomycetes</taxon>
        <taxon>Streptosporangiales</taxon>
        <taxon>Nocardiopsidaceae</taxon>
        <taxon>Lipingzhangella</taxon>
    </lineage>
</organism>
<reference evidence="7" key="1">
    <citation type="submission" date="2023-07" db="EMBL/GenBank/DDBJ databases">
        <title>Novel species in the genus Lipingzhangella isolated from Sambhar Salt Lake.</title>
        <authorList>
            <person name="Jiya N."/>
            <person name="Kajale S."/>
            <person name="Sharma A."/>
        </authorList>
    </citation>
    <scope>NUCLEOTIDE SEQUENCE [LARGE SCALE GENOMIC DNA]</scope>
    <source>
        <strain evidence="7">LS1_29</strain>
    </source>
</reference>
<dbReference type="PANTHER" id="PTHR47691:SF3">
    <property type="entry name" value="HTH-TYPE TRANSCRIPTIONAL REGULATOR RV0890C-RELATED"/>
    <property type="match status" value="1"/>
</dbReference>
<dbReference type="InterPro" id="IPR027417">
    <property type="entry name" value="P-loop_NTPase"/>
</dbReference>
<dbReference type="SUPFAM" id="SSF46894">
    <property type="entry name" value="C-terminal effector domain of the bipartite response regulators"/>
    <property type="match status" value="1"/>
</dbReference>
<feature type="region of interest" description="Disordered" evidence="4">
    <location>
        <begin position="259"/>
        <end position="280"/>
    </location>
</feature>
<evidence type="ECO:0000313" key="7">
    <source>
        <dbReference type="Proteomes" id="UP001250214"/>
    </source>
</evidence>
<name>A0ABU2H881_9ACTN</name>
<evidence type="ECO:0000256" key="4">
    <source>
        <dbReference type="SAM" id="MobiDB-lite"/>
    </source>
</evidence>